<dbReference type="InterPro" id="IPR050352">
    <property type="entry name" value="ABCG_transporters"/>
</dbReference>
<feature type="domain" description="ABC transporter" evidence="9">
    <location>
        <begin position="48"/>
        <end position="292"/>
    </location>
</feature>
<dbReference type="Proteomes" id="UP000001064">
    <property type="component" value="Unassembled WGS sequence"/>
</dbReference>
<dbReference type="InterPro" id="IPR027417">
    <property type="entry name" value="P-loop_NTPase"/>
</dbReference>
<dbReference type="GO" id="GO:0042626">
    <property type="term" value="F:ATPase-coupled transmembrane transporter activity"/>
    <property type="evidence" value="ECO:0000318"/>
    <property type="project" value="GO_Central"/>
</dbReference>
<dbReference type="PANTHER" id="PTHR48041:SF139">
    <property type="entry name" value="PROTEIN SCARLET"/>
    <property type="match status" value="1"/>
</dbReference>
<dbReference type="OrthoDB" id="66620at2759"/>
<evidence type="ECO:0000256" key="3">
    <source>
        <dbReference type="ARBA" id="ARBA00022692"/>
    </source>
</evidence>
<dbReference type="OMA" id="DQPMKPA"/>
<keyword evidence="4" id="KW-0547">Nucleotide-binding</keyword>
<dbReference type="VEuPathDB" id="AmoebaDB:DICPUDRAFT_28616"/>
<keyword evidence="11" id="KW-1185">Reference proteome</keyword>
<comment type="subcellular location">
    <subcellularLocation>
        <location evidence="1">Membrane</location>
        <topology evidence="1">Multi-pass membrane protein</topology>
    </subcellularLocation>
</comment>
<dbReference type="GO" id="GO:0055085">
    <property type="term" value="P:transmembrane transport"/>
    <property type="evidence" value="ECO:0000318"/>
    <property type="project" value="GO_Central"/>
</dbReference>
<keyword evidence="7 8" id="KW-0472">Membrane</keyword>
<reference evidence="11" key="1">
    <citation type="journal article" date="2011" name="Genome Biol.">
        <title>Comparative genomics of the social amoebae Dictyostelium discoideum and Dictyostelium purpureum.</title>
        <authorList>
            <consortium name="US DOE Joint Genome Institute (JGI-PGF)"/>
            <person name="Sucgang R."/>
            <person name="Kuo A."/>
            <person name="Tian X."/>
            <person name="Salerno W."/>
            <person name="Parikh A."/>
            <person name="Feasley C.L."/>
            <person name="Dalin E."/>
            <person name="Tu H."/>
            <person name="Huang E."/>
            <person name="Barry K."/>
            <person name="Lindquist E."/>
            <person name="Shapiro H."/>
            <person name="Bruce D."/>
            <person name="Schmutz J."/>
            <person name="Salamov A."/>
            <person name="Fey P."/>
            <person name="Gaudet P."/>
            <person name="Anjard C."/>
            <person name="Babu M.M."/>
            <person name="Basu S."/>
            <person name="Bushmanova Y."/>
            <person name="van der Wel H."/>
            <person name="Katoh-Kurasawa M."/>
            <person name="Dinh C."/>
            <person name="Coutinho P.M."/>
            <person name="Saito T."/>
            <person name="Elias M."/>
            <person name="Schaap P."/>
            <person name="Kay R.R."/>
            <person name="Henrissat B."/>
            <person name="Eichinger L."/>
            <person name="Rivero F."/>
            <person name="Putnam N.H."/>
            <person name="West C.M."/>
            <person name="Loomis W.F."/>
            <person name="Chisholm R.L."/>
            <person name="Shaulsky G."/>
            <person name="Strassmann J.E."/>
            <person name="Queller D.C."/>
            <person name="Kuspa A."/>
            <person name="Grigoriev I.V."/>
        </authorList>
    </citation>
    <scope>NUCLEOTIDE SEQUENCE [LARGE SCALE GENOMIC DNA]</scope>
    <source>
        <strain evidence="11">QSDP1</strain>
    </source>
</reference>
<evidence type="ECO:0000256" key="6">
    <source>
        <dbReference type="ARBA" id="ARBA00022989"/>
    </source>
</evidence>
<dbReference type="GO" id="GO:0140359">
    <property type="term" value="F:ABC-type transporter activity"/>
    <property type="evidence" value="ECO:0007669"/>
    <property type="project" value="InterPro"/>
</dbReference>
<dbReference type="GO" id="GO:0016887">
    <property type="term" value="F:ATP hydrolysis activity"/>
    <property type="evidence" value="ECO:0007669"/>
    <property type="project" value="InterPro"/>
</dbReference>
<dbReference type="FunFam" id="3.40.50.300:FF:004927">
    <property type="entry name" value="Uncharacterized protein ABCG26"/>
    <property type="match status" value="1"/>
</dbReference>
<evidence type="ECO:0000256" key="4">
    <source>
        <dbReference type="ARBA" id="ARBA00022741"/>
    </source>
</evidence>
<evidence type="ECO:0000259" key="9">
    <source>
        <dbReference type="PROSITE" id="PS50893"/>
    </source>
</evidence>
<feature type="transmembrane region" description="Helical" evidence="8">
    <location>
        <begin position="418"/>
        <end position="439"/>
    </location>
</feature>
<dbReference type="AlphaFoldDB" id="F0ZC87"/>
<dbReference type="PROSITE" id="PS50893">
    <property type="entry name" value="ABC_TRANSPORTER_2"/>
    <property type="match status" value="1"/>
</dbReference>
<dbReference type="SUPFAM" id="SSF52540">
    <property type="entry name" value="P-loop containing nucleoside triphosphate hydrolases"/>
    <property type="match status" value="1"/>
</dbReference>
<dbReference type="GO" id="GO:0016020">
    <property type="term" value="C:membrane"/>
    <property type="evidence" value="ECO:0000318"/>
    <property type="project" value="GO_Central"/>
</dbReference>
<dbReference type="KEGG" id="dpp:DICPUDRAFT_28616"/>
<dbReference type="Pfam" id="PF19055">
    <property type="entry name" value="ABC2_membrane_7"/>
    <property type="match status" value="1"/>
</dbReference>
<evidence type="ECO:0000313" key="10">
    <source>
        <dbReference type="EMBL" id="EGC38478.1"/>
    </source>
</evidence>
<name>F0ZC87_DICPU</name>
<evidence type="ECO:0000256" key="5">
    <source>
        <dbReference type="ARBA" id="ARBA00022840"/>
    </source>
</evidence>
<dbReference type="Pfam" id="PF01061">
    <property type="entry name" value="ABC2_membrane"/>
    <property type="match status" value="1"/>
</dbReference>
<dbReference type="InterPro" id="IPR017871">
    <property type="entry name" value="ABC_transporter-like_CS"/>
</dbReference>
<dbReference type="InterPro" id="IPR043926">
    <property type="entry name" value="ABCG_dom"/>
</dbReference>
<dbReference type="SMART" id="SM00382">
    <property type="entry name" value="AAA"/>
    <property type="match status" value="1"/>
</dbReference>
<organism evidence="10 11">
    <name type="scientific">Dictyostelium purpureum</name>
    <name type="common">Slime mold</name>
    <dbReference type="NCBI Taxonomy" id="5786"/>
    <lineage>
        <taxon>Eukaryota</taxon>
        <taxon>Amoebozoa</taxon>
        <taxon>Evosea</taxon>
        <taxon>Eumycetozoa</taxon>
        <taxon>Dictyostelia</taxon>
        <taxon>Dictyosteliales</taxon>
        <taxon>Dictyosteliaceae</taxon>
        <taxon>Dictyostelium</taxon>
    </lineage>
</organism>
<dbReference type="InParanoid" id="F0ZC87"/>
<evidence type="ECO:0000256" key="1">
    <source>
        <dbReference type="ARBA" id="ARBA00004141"/>
    </source>
</evidence>
<evidence type="ECO:0000256" key="8">
    <source>
        <dbReference type="SAM" id="Phobius"/>
    </source>
</evidence>
<dbReference type="eggNOG" id="KOG0065">
    <property type="taxonomic scope" value="Eukaryota"/>
</dbReference>
<keyword evidence="2" id="KW-0813">Transport</keyword>
<keyword evidence="5" id="KW-0067">ATP-binding</keyword>
<dbReference type="GeneID" id="10502078"/>
<feature type="transmembrane region" description="Helical" evidence="8">
    <location>
        <begin position="494"/>
        <end position="520"/>
    </location>
</feature>
<proteinExistence type="predicted"/>
<dbReference type="Gene3D" id="3.40.50.300">
    <property type="entry name" value="P-loop containing nucleotide triphosphate hydrolases"/>
    <property type="match status" value="1"/>
</dbReference>
<evidence type="ECO:0000313" key="11">
    <source>
        <dbReference type="Proteomes" id="UP000001064"/>
    </source>
</evidence>
<dbReference type="EMBL" id="GL870976">
    <property type="protein sequence ID" value="EGC38478.1"/>
    <property type="molecule type" value="Genomic_DNA"/>
</dbReference>
<keyword evidence="6 8" id="KW-1133">Transmembrane helix</keyword>
<dbReference type="PANTHER" id="PTHR48041">
    <property type="entry name" value="ABC TRANSPORTER G FAMILY MEMBER 28"/>
    <property type="match status" value="1"/>
</dbReference>
<gene>
    <name evidence="10" type="primary">ABCG26</name>
    <name evidence="10" type="ORF">DICPUDRAFT_28616</name>
</gene>
<dbReference type="InterPro" id="IPR013525">
    <property type="entry name" value="ABC2_TM"/>
</dbReference>
<sequence length="644" mass="72873">MVPIPAFGSSEIEINDYFDNKNRVNTTPITICLNNLNVELKDNFNKLLSRLNVAERKPNKMILRNVNTIIKPGQLTAILGGSGSGKTTLLNTISGRYSKKEMKVKGDIQFNNFTPSPDLIRRAVGYVMQKDYPLPNLTVRETLMFSASLRLPDNISKQEIEERVERIILELNLKDCANTRVGGGGATRTGCSGGEKRRLSVGCQLLTDPSCLFLDEPTTGLDSSIAFELIKTLSKIAHKQNRTIICTIHQPQVNIFKMFDQVILLSKGRMVYNGPSTEMVQYFTSIGYPCPQLQNPADHYLDICSVDYRNEQLEEQSTQRLEKLVINYEAAVIDKEYVNNQNLSDLLNEYALKSQLRSKKSFYKCVPILTLRTYKNHLRDVPAAITRVSQIVSFGIMMALCFLRIGHDQPGIQNMTGFLYQSLSLIFIALLSCVALFPTERNLFYRERNDGLYSTSSFFISYMFVELPFNVIGTLGYSAVCYFSMGLKMEADKYFMFCFVIFLLLFSGESVGLFVCSLFYDVGLATTFANVFLSMFTILAGFFRPTDQMPAVLRYFNYILPTKWAAEVYSVNQLKGEVYTCPGKQSLDGEGKICPVSNGEQVLTRLGWIDVNIYHSLAVLIGISIFYRLIVFITLKYNRRNTVL</sequence>
<feature type="transmembrane region" description="Helical" evidence="8">
    <location>
        <begin position="526"/>
        <end position="543"/>
    </location>
</feature>
<protein>
    <recommendedName>
        <fullName evidence="9">ABC transporter domain-containing protein</fullName>
    </recommendedName>
</protein>
<evidence type="ECO:0000256" key="2">
    <source>
        <dbReference type="ARBA" id="ARBA00022448"/>
    </source>
</evidence>
<dbReference type="GO" id="GO:0005524">
    <property type="term" value="F:ATP binding"/>
    <property type="evidence" value="ECO:0007669"/>
    <property type="project" value="UniProtKB-KW"/>
</dbReference>
<dbReference type="Pfam" id="PF00005">
    <property type="entry name" value="ABC_tran"/>
    <property type="match status" value="1"/>
</dbReference>
<dbReference type="InterPro" id="IPR003593">
    <property type="entry name" value="AAA+_ATPase"/>
</dbReference>
<feature type="transmembrane region" description="Helical" evidence="8">
    <location>
        <begin position="459"/>
        <end position="482"/>
    </location>
</feature>
<feature type="transmembrane region" description="Helical" evidence="8">
    <location>
        <begin position="388"/>
        <end position="406"/>
    </location>
</feature>
<accession>F0ZC87</accession>
<dbReference type="InterPro" id="IPR003439">
    <property type="entry name" value="ABC_transporter-like_ATP-bd"/>
</dbReference>
<evidence type="ECO:0000256" key="7">
    <source>
        <dbReference type="ARBA" id="ARBA00023136"/>
    </source>
</evidence>
<dbReference type="RefSeq" id="XP_003285036.1">
    <property type="nucleotide sequence ID" value="XM_003284988.1"/>
</dbReference>
<feature type="transmembrane region" description="Helical" evidence="8">
    <location>
        <begin position="613"/>
        <end position="635"/>
    </location>
</feature>
<dbReference type="PROSITE" id="PS00211">
    <property type="entry name" value="ABC_TRANSPORTER_1"/>
    <property type="match status" value="1"/>
</dbReference>
<dbReference type="GO" id="GO:0030587">
    <property type="term" value="P:sorocarp development"/>
    <property type="evidence" value="ECO:0007669"/>
    <property type="project" value="UniProtKB-ARBA"/>
</dbReference>
<keyword evidence="3 8" id="KW-0812">Transmembrane</keyword>